<proteinExistence type="predicted"/>
<evidence type="ECO:0000313" key="2">
    <source>
        <dbReference type="EMBL" id="RIB09883.1"/>
    </source>
</evidence>
<keyword evidence="3" id="KW-1185">Reference proteome</keyword>
<feature type="transmembrane region" description="Helical" evidence="1">
    <location>
        <begin position="136"/>
        <end position="153"/>
    </location>
</feature>
<dbReference type="OrthoDB" id="2354567at2759"/>
<reference evidence="2 3" key="1">
    <citation type="submission" date="2018-06" db="EMBL/GenBank/DDBJ databases">
        <title>Comparative genomics reveals the genomic features of Rhizophagus irregularis, R. cerebriforme, R. diaphanum and Gigaspora rosea, and their symbiotic lifestyle signature.</title>
        <authorList>
            <person name="Morin E."/>
            <person name="San Clemente H."/>
            <person name="Chen E.C.H."/>
            <person name="De La Providencia I."/>
            <person name="Hainaut M."/>
            <person name="Kuo A."/>
            <person name="Kohler A."/>
            <person name="Murat C."/>
            <person name="Tang N."/>
            <person name="Roy S."/>
            <person name="Loubradou J."/>
            <person name="Henrissat B."/>
            <person name="Grigoriev I.V."/>
            <person name="Corradi N."/>
            <person name="Roux C."/>
            <person name="Martin F.M."/>
        </authorList>
    </citation>
    <scope>NUCLEOTIDE SEQUENCE [LARGE SCALE GENOMIC DNA]</scope>
    <source>
        <strain evidence="2 3">DAOM 194757</strain>
    </source>
</reference>
<protein>
    <recommendedName>
        <fullName evidence="4">MARVEL domain-containing protein</fullName>
    </recommendedName>
</protein>
<sequence>MDYTIKIYFLILLMVPCCTLTFVCPILEFEKISLFEKTNGELKLIKPVEYAYLIITIVIAAINVFACLCCCYFKYGALDLKNVFSTITWLILPATYTYITAKEMGDIPFSCPSDYPYTSTIIKDACQIRSANLVCMWLYFINLILLILVACSIRSKGTNHSHKSSEASEAS</sequence>
<evidence type="ECO:0000313" key="3">
    <source>
        <dbReference type="Proteomes" id="UP000266673"/>
    </source>
</evidence>
<keyword evidence="1" id="KW-1133">Transmembrane helix</keyword>
<evidence type="ECO:0008006" key="4">
    <source>
        <dbReference type="Google" id="ProtNLM"/>
    </source>
</evidence>
<accession>A0A397UR20</accession>
<name>A0A397UR20_9GLOM</name>
<evidence type="ECO:0000256" key="1">
    <source>
        <dbReference type="SAM" id="Phobius"/>
    </source>
</evidence>
<dbReference type="EMBL" id="QKWP01001315">
    <property type="protein sequence ID" value="RIB09883.1"/>
    <property type="molecule type" value="Genomic_DNA"/>
</dbReference>
<dbReference type="Proteomes" id="UP000266673">
    <property type="component" value="Unassembled WGS sequence"/>
</dbReference>
<keyword evidence="1" id="KW-0472">Membrane</keyword>
<feature type="transmembrane region" description="Helical" evidence="1">
    <location>
        <begin position="50"/>
        <end position="75"/>
    </location>
</feature>
<organism evidence="2 3">
    <name type="scientific">Gigaspora rosea</name>
    <dbReference type="NCBI Taxonomy" id="44941"/>
    <lineage>
        <taxon>Eukaryota</taxon>
        <taxon>Fungi</taxon>
        <taxon>Fungi incertae sedis</taxon>
        <taxon>Mucoromycota</taxon>
        <taxon>Glomeromycotina</taxon>
        <taxon>Glomeromycetes</taxon>
        <taxon>Diversisporales</taxon>
        <taxon>Gigasporaceae</taxon>
        <taxon>Gigaspora</taxon>
    </lineage>
</organism>
<gene>
    <name evidence="2" type="ORF">C2G38_2107447</name>
</gene>
<keyword evidence="1" id="KW-0812">Transmembrane</keyword>
<comment type="caution">
    <text evidence="2">The sequence shown here is derived from an EMBL/GenBank/DDBJ whole genome shotgun (WGS) entry which is preliminary data.</text>
</comment>
<dbReference type="AlphaFoldDB" id="A0A397UR20"/>
<feature type="transmembrane region" description="Helical" evidence="1">
    <location>
        <begin position="6"/>
        <end position="29"/>
    </location>
</feature>